<keyword evidence="4" id="KW-0597">Phosphoprotein</keyword>
<dbReference type="PROSITE" id="PS51021">
    <property type="entry name" value="BAR"/>
    <property type="match status" value="1"/>
</dbReference>
<dbReference type="InterPro" id="IPR000198">
    <property type="entry name" value="RhoGAP_dom"/>
</dbReference>
<dbReference type="FunFam" id="1.20.1270.60:FF:000053">
    <property type="entry name" value="SH3 domain-binding protein 1"/>
    <property type="match status" value="1"/>
</dbReference>
<dbReference type="Gene3D" id="1.20.1270.60">
    <property type="entry name" value="Arfaptin homology (AH) domain/BAR domain"/>
    <property type="match status" value="1"/>
</dbReference>
<dbReference type="GO" id="GO:0005829">
    <property type="term" value="C:cytosol"/>
    <property type="evidence" value="ECO:0007669"/>
    <property type="project" value="UniProtKB-SubCell"/>
</dbReference>
<dbReference type="Pfam" id="PF03114">
    <property type="entry name" value="BAR"/>
    <property type="match status" value="1"/>
</dbReference>
<dbReference type="AlphaFoldDB" id="A0A6P8I170"/>
<keyword evidence="2" id="KW-0343">GTPase activation</keyword>
<dbReference type="InterPro" id="IPR047165">
    <property type="entry name" value="RHG17/44/SH3BP1-like"/>
</dbReference>
<dbReference type="FunCoup" id="A0A6P8I170">
    <property type="interactions" value="1927"/>
</dbReference>
<evidence type="ECO:0000256" key="5">
    <source>
        <dbReference type="SAM" id="MobiDB-lite"/>
    </source>
</evidence>
<dbReference type="GeneID" id="116295056"/>
<dbReference type="InterPro" id="IPR004148">
    <property type="entry name" value="BAR_dom"/>
</dbReference>
<dbReference type="RefSeq" id="XP_031558625.1">
    <property type="nucleotide sequence ID" value="XM_031702765.1"/>
</dbReference>
<dbReference type="SMART" id="SM00721">
    <property type="entry name" value="BAR"/>
    <property type="match status" value="1"/>
</dbReference>
<keyword evidence="8" id="KW-1185">Reference proteome</keyword>
<dbReference type="PANTHER" id="PTHR14130:SF14">
    <property type="entry name" value="RHO GTPASE-ACTIVATING PROTEIN 92B"/>
    <property type="match status" value="1"/>
</dbReference>
<dbReference type="InParanoid" id="A0A6P8I170"/>
<dbReference type="FunFam" id="1.10.555.10:FF:000001">
    <property type="entry name" value="Rho GTPase activating protein 44"/>
    <property type="match status" value="1"/>
</dbReference>
<reference evidence="9" key="1">
    <citation type="submission" date="2025-08" db="UniProtKB">
        <authorList>
            <consortium name="RefSeq"/>
        </authorList>
    </citation>
    <scope>IDENTIFICATION</scope>
    <source>
        <tissue evidence="9">Tentacle</tissue>
    </source>
</reference>
<feature type="domain" description="Rho-GAP" evidence="6">
    <location>
        <begin position="255"/>
        <end position="443"/>
    </location>
</feature>
<dbReference type="GO" id="GO:0007165">
    <property type="term" value="P:signal transduction"/>
    <property type="evidence" value="ECO:0007669"/>
    <property type="project" value="InterPro"/>
</dbReference>
<evidence type="ECO:0000259" key="6">
    <source>
        <dbReference type="PROSITE" id="PS50238"/>
    </source>
</evidence>
<evidence type="ECO:0000313" key="8">
    <source>
        <dbReference type="Proteomes" id="UP000515163"/>
    </source>
</evidence>
<dbReference type="OrthoDB" id="19923at2759"/>
<dbReference type="GO" id="GO:0035020">
    <property type="term" value="P:regulation of Rac protein signal transduction"/>
    <property type="evidence" value="ECO:0007669"/>
    <property type="project" value="TreeGrafter"/>
</dbReference>
<dbReference type="SUPFAM" id="SSF103657">
    <property type="entry name" value="BAR/IMD domain-like"/>
    <property type="match status" value="1"/>
</dbReference>
<accession>A0A6P8I170</accession>
<dbReference type="Pfam" id="PF00620">
    <property type="entry name" value="RhoGAP"/>
    <property type="match status" value="1"/>
</dbReference>
<evidence type="ECO:0000313" key="9">
    <source>
        <dbReference type="RefSeq" id="XP_031558625.1"/>
    </source>
</evidence>
<evidence type="ECO:0000256" key="3">
    <source>
        <dbReference type="ARBA" id="ARBA00022490"/>
    </source>
</evidence>
<dbReference type="Proteomes" id="UP000515163">
    <property type="component" value="Unplaced"/>
</dbReference>
<dbReference type="CDD" id="cd07595">
    <property type="entry name" value="BAR_RhoGAP_Rich-like"/>
    <property type="match status" value="1"/>
</dbReference>
<dbReference type="KEGG" id="aten:116295056"/>
<dbReference type="GO" id="GO:0005096">
    <property type="term" value="F:GTPase activator activity"/>
    <property type="evidence" value="ECO:0007669"/>
    <property type="project" value="UniProtKB-KW"/>
</dbReference>
<proteinExistence type="predicted"/>
<dbReference type="GO" id="GO:0032956">
    <property type="term" value="P:regulation of actin cytoskeleton organization"/>
    <property type="evidence" value="ECO:0007669"/>
    <property type="project" value="TreeGrafter"/>
</dbReference>
<dbReference type="Gene3D" id="1.10.555.10">
    <property type="entry name" value="Rho GTPase activation protein"/>
    <property type="match status" value="1"/>
</dbReference>
<dbReference type="PANTHER" id="PTHR14130">
    <property type="entry name" value="3BP-1 RELATED RHOGAP"/>
    <property type="match status" value="1"/>
</dbReference>
<keyword evidence="3" id="KW-0963">Cytoplasm</keyword>
<feature type="domain" description="BAR" evidence="7">
    <location>
        <begin position="14"/>
        <end position="249"/>
    </location>
</feature>
<dbReference type="InterPro" id="IPR008936">
    <property type="entry name" value="Rho_GTPase_activation_prot"/>
</dbReference>
<feature type="compositionally biased region" description="Low complexity" evidence="5">
    <location>
        <begin position="539"/>
        <end position="548"/>
    </location>
</feature>
<sequence length="610" mass="66735">MKKQFYRVKQLADQRVGRAEKTEILSEDLQNVEKTVEKIKHACQSANKRITASMQGSGSDFEKRMKKLNQTGLANSMLESSNQLGDSSVLGTIMSGAGEAELAVAKELCEFEMAVERNVIAPMTTLLENDIPSIAQSKKKLSKAALDMDTCKSRWMAAVKGAHGASKDMWAAASKADSLKDELEEETAKFEGCQDSFTTEALKFVSREGEYADWIIHFMQAQLEYHRKAAVILENALPDLKIKVDESSLRPVFGCPLEEHLKAQNRSIAFVLEESLTFLHETALEEQGLFRLAGSASKIRKLKAEFDAGLVDLAEYSIDLHAITGVVKLYLRELPEPLMTFKLYDEWIQAASIQENGAKLQAYWTLVEKLPKPNKDNLRYLICFLAKLCEHAEFNKMTASNVAIVIGPNIIYSQLKHDGVSLQHTGIQSSIIEALIQHHKYFFPKGVDFFRSIPTQENGLNTTTNSSSNSSSNKANQEQQRHSTQQKRSVAEFQSVTGGLLEEVVGMINASSSSDNDLAGHDPVDSQAKPPTPVKATSIHHGSISGGSAPVKKRQAPTPASAQVKYLGSTSPVSTSPPLPLAKPTGLPPPPPSKPTGAPPPAPKPGNNKN</sequence>
<gene>
    <name evidence="9" type="primary">LOC116295056</name>
</gene>
<feature type="region of interest" description="Disordered" evidence="5">
    <location>
        <begin position="458"/>
        <end position="492"/>
    </location>
</feature>
<feature type="compositionally biased region" description="Low complexity" evidence="5">
    <location>
        <begin position="461"/>
        <end position="473"/>
    </location>
</feature>
<dbReference type="SUPFAM" id="SSF48350">
    <property type="entry name" value="GTPase activation domain, GAP"/>
    <property type="match status" value="1"/>
</dbReference>
<feature type="compositionally biased region" description="Polar residues" evidence="5">
    <location>
        <begin position="474"/>
        <end position="492"/>
    </location>
</feature>
<organism evidence="8 9">
    <name type="scientific">Actinia tenebrosa</name>
    <name type="common">Australian red waratah sea anemone</name>
    <dbReference type="NCBI Taxonomy" id="6105"/>
    <lineage>
        <taxon>Eukaryota</taxon>
        <taxon>Metazoa</taxon>
        <taxon>Cnidaria</taxon>
        <taxon>Anthozoa</taxon>
        <taxon>Hexacorallia</taxon>
        <taxon>Actiniaria</taxon>
        <taxon>Actiniidae</taxon>
        <taxon>Actinia</taxon>
    </lineage>
</organism>
<protein>
    <submittedName>
        <fullName evidence="9">Rho GTPase-activating protein 44-like</fullName>
    </submittedName>
</protein>
<feature type="compositionally biased region" description="Pro residues" evidence="5">
    <location>
        <begin position="575"/>
        <end position="604"/>
    </location>
</feature>
<evidence type="ECO:0000256" key="2">
    <source>
        <dbReference type="ARBA" id="ARBA00022468"/>
    </source>
</evidence>
<dbReference type="SMART" id="SM00324">
    <property type="entry name" value="RhoGAP"/>
    <property type="match status" value="1"/>
</dbReference>
<name>A0A6P8I170_ACTTE</name>
<feature type="region of interest" description="Disordered" evidence="5">
    <location>
        <begin position="512"/>
        <end position="610"/>
    </location>
</feature>
<comment type="subcellular location">
    <subcellularLocation>
        <location evidence="1">Cytoplasm</location>
        <location evidence="1">Cytosol</location>
    </subcellularLocation>
</comment>
<evidence type="ECO:0000259" key="7">
    <source>
        <dbReference type="PROSITE" id="PS51021"/>
    </source>
</evidence>
<evidence type="ECO:0000256" key="4">
    <source>
        <dbReference type="ARBA" id="ARBA00022553"/>
    </source>
</evidence>
<dbReference type="PROSITE" id="PS50238">
    <property type="entry name" value="RHOGAP"/>
    <property type="match status" value="1"/>
</dbReference>
<dbReference type="InterPro" id="IPR027267">
    <property type="entry name" value="AH/BAR_dom_sf"/>
</dbReference>
<evidence type="ECO:0000256" key="1">
    <source>
        <dbReference type="ARBA" id="ARBA00004514"/>
    </source>
</evidence>